<evidence type="ECO:0000313" key="3">
    <source>
        <dbReference type="Proteomes" id="UP000320244"/>
    </source>
</evidence>
<evidence type="ECO:0000313" key="2">
    <source>
        <dbReference type="EMBL" id="TWP32204.1"/>
    </source>
</evidence>
<organism evidence="2 3">
    <name type="scientific">Leekyejoonella antrihumi</name>
    <dbReference type="NCBI Taxonomy" id="1660198"/>
    <lineage>
        <taxon>Bacteria</taxon>
        <taxon>Bacillati</taxon>
        <taxon>Actinomycetota</taxon>
        <taxon>Actinomycetes</taxon>
        <taxon>Micrococcales</taxon>
        <taxon>Dermacoccaceae</taxon>
        <taxon>Leekyejoonella</taxon>
    </lineage>
</organism>
<dbReference type="Gene3D" id="3.60.15.10">
    <property type="entry name" value="Ribonuclease Z/Hydroxyacylglutathione hydrolase-like"/>
    <property type="match status" value="1"/>
</dbReference>
<accession>A0A563DR90</accession>
<dbReference type="GO" id="GO:0042781">
    <property type="term" value="F:3'-tRNA processing endoribonuclease activity"/>
    <property type="evidence" value="ECO:0007669"/>
    <property type="project" value="TreeGrafter"/>
</dbReference>
<comment type="caution">
    <text evidence="2">The sequence shown here is derived from an EMBL/GenBank/DDBJ whole genome shotgun (WGS) entry which is preliminary data.</text>
</comment>
<keyword evidence="1" id="KW-0540">Nuclease</keyword>
<proteinExistence type="predicted"/>
<evidence type="ECO:0008006" key="4">
    <source>
        <dbReference type="Google" id="ProtNLM"/>
    </source>
</evidence>
<dbReference type="AlphaFoldDB" id="A0A563DR90"/>
<dbReference type="OrthoDB" id="4137979at2"/>
<sequence>MADDHVQVTAVLVPHGPVFPSFAFRFDTDHGSITFSGDTTRSNNLIRLARGTDILVHEAIGLEGSNLPPDDLKHMLQSHVNVTDVGTIAECANVSTLVLSHITDLGHEQIDVERWTKLAATGFHGTTIIGTDLQRLTLA</sequence>
<name>A0A563DR90_9MICO</name>
<keyword evidence="3" id="KW-1185">Reference proteome</keyword>
<dbReference type="EMBL" id="VCQV01000085">
    <property type="protein sequence ID" value="TWP32204.1"/>
    <property type="molecule type" value="Genomic_DNA"/>
</dbReference>
<dbReference type="PANTHER" id="PTHR46018">
    <property type="entry name" value="ZINC PHOSPHODIESTERASE ELAC PROTEIN 1"/>
    <property type="match status" value="1"/>
</dbReference>
<keyword evidence="1" id="KW-0255">Endonuclease</keyword>
<dbReference type="PANTHER" id="PTHR46018:SF2">
    <property type="entry name" value="ZINC PHOSPHODIESTERASE ELAC PROTEIN 1"/>
    <property type="match status" value="1"/>
</dbReference>
<reference evidence="2 3" key="1">
    <citation type="submission" date="2019-05" db="EMBL/GenBank/DDBJ databases">
        <authorList>
            <person name="Lee S.D."/>
        </authorList>
    </citation>
    <scope>NUCLEOTIDE SEQUENCE [LARGE SCALE GENOMIC DNA]</scope>
    <source>
        <strain evidence="2 3">C5-26</strain>
    </source>
</reference>
<protein>
    <recommendedName>
        <fullName evidence="4">Metallo-beta-lactamase domain-containing protein</fullName>
    </recommendedName>
</protein>
<evidence type="ECO:0000256" key="1">
    <source>
        <dbReference type="ARBA" id="ARBA00022759"/>
    </source>
</evidence>
<dbReference type="SUPFAM" id="SSF56281">
    <property type="entry name" value="Metallo-hydrolase/oxidoreductase"/>
    <property type="match status" value="1"/>
</dbReference>
<dbReference type="InterPro" id="IPR036866">
    <property type="entry name" value="RibonucZ/Hydroxyglut_hydro"/>
</dbReference>
<keyword evidence="1" id="KW-0378">Hydrolase</keyword>
<dbReference type="Proteomes" id="UP000320244">
    <property type="component" value="Unassembled WGS sequence"/>
</dbReference>
<gene>
    <name evidence="2" type="ORF">FGL98_24520</name>
</gene>
<reference evidence="2 3" key="2">
    <citation type="submission" date="2019-08" db="EMBL/GenBank/DDBJ databases">
        <title>Jejuicoccus antrihumi gen. nov., sp. nov., a new member of the family Dermacoccaceae isolated from a cave.</title>
        <authorList>
            <person name="Schumann P."/>
            <person name="Kim I.S."/>
        </authorList>
    </citation>
    <scope>NUCLEOTIDE SEQUENCE [LARGE SCALE GENOMIC DNA]</scope>
    <source>
        <strain evidence="2 3">C5-26</strain>
    </source>
</reference>